<evidence type="ECO:0000313" key="2">
    <source>
        <dbReference type="Proteomes" id="UP001206067"/>
    </source>
</evidence>
<gene>
    <name evidence="1" type="ORF">NSO95_07075</name>
</gene>
<sequence length="272" mass="29185">MHLVHGSKTGLILPRLDALDRLMVRWSGAASFVIDACQVRIAPGMVGSYLERGAIVMLTGSKFVGGPPFSGFALVPPQWKARAGNVPSGLARIFRRAEWPADWPGVACLPETGNPGLQLRLEASLFELERFAALPVERAESVIAAFGAAIGDHLLAIEGIEIVSPCEPGLSGEAEDHPLEMRTLVTLDVSSMPQARTFDDAQALHRRIACAGIRLGQPVRCRKLADGCWAGTLRIGLSMPQIVVLAALDDMAMREVLASDMRRIAAVFDLAS</sequence>
<protein>
    <submittedName>
        <fullName evidence="1">Uncharacterized protein</fullName>
    </submittedName>
</protein>
<dbReference type="EMBL" id="JANKHH010000004">
    <property type="protein sequence ID" value="MCR2833704.1"/>
    <property type="molecule type" value="Genomic_DNA"/>
</dbReference>
<comment type="caution">
    <text evidence="1">The sequence shown here is derived from an EMBL/GenBank/DDBJ whole genome shotgun (WGS) entry which is preliminary data.</text>
</comment>
<accession>A0ABT1XPW2</accession>
<keyword evidence="2" id="KW-1185">Reference proteome</keyword>
<organism evidence="1 2">
    <name type="scientific">Parerythrobacter lacustris</name>
    <dbReference type="NCBI Taxonomy" id="2969984"/>
    <lineage>
        <taxon>Bacteria</taxon>
        <taxon>Pseudomonadati</taxon>
        <taxon>Pseudomonadota</taxon>
        <taxon>Alphaproteobacteria</taxon>
        <taxon>Sphingomonadales</taxon>
        <taxon>Erythrobacteraceae</taxon>
        <taxon>Parerythrobacter</taxon>
    </lineage>
</organism>
<dbReference type="InterPro" id="IPR015424">
    <property type="entry name" value="PyrdxlP-dep_Trfase"/>
</dbReference>
<name>A0ABT1XPW2_9SPHN</name>
<proteinExistence type="predicted"/>
<evidence type="ECO:0000313" key="1">
    <source>
        <dbReference type="EMBL" id="MCR2833704.1"/>
    </source>
</evidence>
<reference evidence="1 2" key="1">
    <citation type="submission" date="2022-08" db="EMBL/GenBank/DDBJ databases">
        <title>Polyphasic taxonomy analysis of Qipengyuania sp.RS5-5.</title>
        <authorList>
            <person name="Xamxidin M."/>
            <person name="Wu M."/>
        </authorList>
    </citation>
    <scope>NUCLEOTIDE SEQUENCE [LARGE SCALE GENOMIC DNA]</scope>
    <source>
        <strain evidence="1 2">RS5-5</strain>
    </source>
</reference>
<dbReference type="SUPFAM" id="SSF53383">
    <property type="entry name" value="PLP-dependent transferases"/>
    <property type="match status" value="1"/>
</dbReference>
<dbReference type="Proteomes" id="UP001206067">
    <property type="component" value="Unassembled WGS sequence"/>
</dbReference>